<feature type="active site" evidence="6">
    <location>
        <position position="138"/>
    </location>
</feature>
<evidence type="ECO:0000256" key="1">
    <source>
        <dbReference type="ARBA" id="ARBA00000677"/>
    </source>
</evidence>
<comment type="caution">
    <text evidence="9">The sequence shown here is derived from an EMBL/GenBank/DDBJ whole genome shotgun (WGS) entry which is preliminary data.</text>
</comment>
<comment type="catalytic activity">
    <reaction evidence="1 7">
        <text>Cleavage of hydrophobic, N-terminal signal or leader sequences from secreted and periplasmic proteins.</text>
        <dbReference type="EC" id="3.4.21.89"/>
    </reaction>
</comment>
<dbReference type="Proteomes" id="UP000477782">
    <property type="component" value="Unassembled WGS sequence"/>
</dbReference>
<proteinExistence type="inferred from homology"/>
<dbReference type="PRINTS" id="PR00727">
    <property type="entry name" value="LEADERPTASE"/>
</dbReference>
<dbReference type="CDD" id="cd06530">
    <property type="entry name" value="S26_SPase_I"/>
    <property type="match status" value="1"/>
</dbReference>
<protein>
    <recommendedName>
        <fullName evidence="4 7">Signal peptidase I</fullName>
        <ecNumber evidence="3 7">3.4.21.89</ecNumber>
    </recommendedName>
</protein>
<keyword evidence="5 7" id="KW-0378">Hydrolase</keyword>
<dbReference type="RefSeq" id="WP_164626119.1">
    <property type="nucleotide sequence ID" value="NZ_JAAIVJ010000007.1"/>
</dbReference>
<dbReference type="InterPro" id="IPR008523">
    <property type="entry name" value="DUF805"/>
</dbReference>
<evidence type="ECO:0000256" key="7">
    <source>
        <dbReference type="RuleBase" id="RU362042"/>
    </source>
</evidence>
<dbReference type="AlphaFoldDB" id="A0A6M0QX25"/>
<dbReference type="InterPro" id="IPR019533">
    <property type="entry name" value="Peptidase_S26"/>
</dbReference>
<dbReference type="GO" id="GO:0009003">
    <property type="term" value="F:signal peptidase activity"/>
    <property type="evidence" value="ECO:0007669"/>
    <property type="project" value="UniProtKB-EC"/>
</dbReference>
<organism evidence="9 10">
    <name type="scientific">Tabrizicola oligotrophica</name>
    <dbReference type="NCBI Taxonomy" id="2710650"/>
    <lineage>
        <taxon>Bacteria</taxon>
        <taxon>Pseudomonadati</taxon>
        <taxon>Pseudomonadota</taxon>
        <taxon>Alphaproteobacteria</taxon>
        <taxon>Rhodobacterales</taxon>
        <taxon>Paracoccaceae</taxon>
        <taxon>Tabrizicola</taxon>
    </lineage>
</organism>
<dbReference type="PANTHER" id="PTHR43390:SF1">
    <property type="entry name" value="CHLOROPLAST PROCESSING PEPTIDASE"/>
    <property type="match status" value="1"/>
</dbReference>
<dbReference type="GO" id="GO:0006465">
    <property type="term" value="P:signal peptide processing"/>
    <property type="evidence" value="ECO:0007669"/>
    <property type="project" value="InterPro"/>
</dbReference>
<dbReference type="InterPro" id="IPR019758">
    <property type="entry name" value="Pept_S26A_signal_pept_1_CS"/>
</dbReference>
<sequence>MPFLTALFDLNGTTTRKQALRVFLVLLAGIAVLLAVQSLAPAYERLVYPVLGLVLVWWWATVVRRFHDAGHSGAWAALMLVPYLGVLVALAALMLRADRPFNNSHAGLRAAGSVGLVLMALYWLSRGLWTPYWSPTESMKPTLLVGDYYVTRYAGAESLSRGDVVVFRHPVGGHAMVKRLIGLPGDRVQMQGGVVMLNGTALAQTEADRLSEPFAPQGPAGILPRCTNAVVGLGGTCDLATRRETLAEGRTYLVGNIEDGAFADRTEAFTVPAGHLFFLGDNRDNSFDSRFAQGTGGLGFVPAENVIGRVTRVLFSASGAQLWAVWDWRGDRIFKAVE</sequence>
<name>A0A6M0QX25_9RHOB</name>
<feature type="transmembrane region" description="Helical" evidence="7">
    <location>
        <begin position="75"/>
        <end position="94"/>
    </location>
</feature>
<keyword evidence="7" id="KW-1133">Transmembrane helix</keyword>
<evidence type="ECO:0000259" key="8">
    <source>
        <dbReference type="Pfam" id="PF10502"/>
    </source>
</evidence>
<dbReference type="PROSITE" id="PS00760">
    <property type="entry name" value="SPASE_I_2"/>
    <property type="match status" value="1"/>
</dbReference>
<feature type="transmembrane region" description="Helical" evidence="7">
    <location>
        <begin position="46"/>
        <end position="63"/>
    </location>
</feature>
<dbReference type="GO" id="GO:0004252">
    <property type="term" value="F:serine-type endopeptidase activity"/>
    <property type="evidence" value="ECO:0007669"/>
    <property type="project" value="InterPro"/>
</dbReference>
<keyword evidence="10" id="KW-1185">Reference proteome</keyword>
<evidence type="ECO:0000256" key="6">
    <source>
        <dbReference type="PIRSR" id="PIRSR600223-1"/>
    </source>
</evidence>
<comment type="similarity">
    <text evidence="2 7">Belongs to the peptidase S26 family.</text>
</comment>
<keyword evidence="7" id="KW-0812">Transmembrane</keyword>
<evidence type="ECO:0000256" key="5">
    <source>
        <dbReference type="ARBA" id="ARBA00022801"/>
    </source>
</evidence>
<dbReference type="Pfam" id="PF10502">
    <property type="entry name" value="Peptidase_S26"/>
    <property type="match status" value="1"/>
</dbReference>
<dbReference type="InterPro" id="IPR019757">
    <property type="entry name" value="Pept_S26A_signal_pept_1_Lys-AS"/>
</dbReference>
<keyword evidence="7" id="KW-0645">Protease</keyword>
<dbReference type="SUPFAM" id="SSF51306">
    <property type="entry name" value="LexA/Signal peptidase"/>
    <property type="match status" value="1"/>
</dbReference>
<dbReference type="EMBL" id="JAAIVJ010000007">
    <property type="protein sequence ID" value="NEY91052.1"/>
    <property type="molecule type" value="Genomic_DNA"/>
</dbReference>
<dbReference type="GO" id="GO:0016020">
    <property type="term" value="C:membrane"/>
    <property type="evidence" value="ECO:0007669"/>
    <property type="project" value="UniProtKB-SubCell"/>
</dbReference>
<dbReference type="Pfam" id="PF05656">
    <property type="entry name" value="DUF805"/>
    <property type="match status" value="1"/>
</dbReference>
<gene>
    <name evidence="9" type="primary">lepB</name>
    <name evidence="9" type="ORF">G4Z14_12160</name>
</gene>
<dbReference type="EC" id="3.4.21.89" evidence="3 7"/>
<accession>A0A6M0QX25</accession>
<dbReference type="PROSITE" id="PS00761">
    <property type="entry name" value="SPASE_I_3"/>
    <property type="match status" value="1"/>
</dbReference>
<dbReference type="PANTHER" id="PTHR43390">
    <property type="entry name" value="SIGNAL PEPTIDASE I"/>
    <property type="match status" value="1"/>
</dbReference>
<comment type="caution">
    <text evidence="7">Lacks conserved residue(s) required for the propagation of feature annotation.</text>
</comment>
<evidence type="ECO:0000313" key="10">
    <source>
        <dbReference type="Proteomes" id="UP000477782"/>
    </source>
</evidence>
<evidence type="ECO:0000256" key="4">
    <source>
        <dbReference type="ARBA" id="ARBA00019232"/>
    </source>
</evidence>
<dbReference type="InterPro" id="IPR036286">
    <property type="entry name" value="LexA/Signal_pep-like_sf"/>
</dbReference>
<reference evidence="9 10" key="1">
    <citation type="submission" date="2020-02" db="EMBL/GenBank/DDBJ databases">
        <authorList>
            <person name="Chen W.-M."/>
        </authorList>
    </citation>
    <scope>NUCLEOTIDE SEQUENCE [LARGE SCALE GENOMIC DNA]</scope>
    <source>
        <strain evidence="9 10">KMS-5</strain>
    </source>
</reference>
<feature type="transmembrane region" description="Helical" evidence="7">
    <location>
        <begin position="20"/>
        <end position="40"/>
    </location>
</feature>
<dbReference type="NCBIfam" id="TIGR02227">
    <property type="entry name" value="sigpep_I_bact"/>
    <property type="match status" value="1"/>
</dbReference>
<keyword evidence="7" id="KW-0472">Membrane</keyword>
<dbReference type="Gene3D" id="2.10.109.10">
    <property type="entry name" value="Umud Fragment, subunit A"/>
    <property type="match status" value="1"/>
</dbReference>
<evidence type="ECO:0000256" key="3">
    <source>
        <dbReference type="ARBA" id="ARBA00013208"/>
    </source>
</evidence>
<evidence type="ECO:0000256" key="2">
    <source>
        <dbReference type="ARBA" id="ARBA00009370"/>
    </source>
</evidence>
<dbReference type="InterPro" id="IPR000223">
    <property type="entry name" value="Pept_S26A_signal_pept_1"/>
</dbReference>
<feature type="domain" description="Peptidase S26" evidence="8">
    <location>
        <begin position="114"/>
        <end position="313"/>
    </location>
</feature>
<comment type="subcellular location">
    <subcellularLocation>
        <location evidence="7">Membrane</location>
        <topology evidence="7">Single-pass type II membrane protein</topology>
    </subcellularLocation>
</comment>
<feature type="transmembrane region" description="Helical" evidence="7">
    <location>
        <begin position="106"/>
        <end position="124"/>
    </location>
</feature>
<evidence type="ECO:0000313" key="9">
    <source>
        <dbReference type="EMBL" id="NEY91052.1"/>
    </source>
</evidence>
<feature type="active site" evidence="6">
    <location>
        <position position="178"/>
    </location>
</feature>